<feature type="region of interest" description="Disordered" evidence="1">
    <location>
        <begin position="155"/>
        <end position="176"/>
    </location>
</feature>
<dbReference type="InterPro" id="IPR024364">
    <property type="entry name" value="Baseplate_phage_T4-like"/>
</dbReference>
<name>A0A1H8LH66_9PROT</name>
<reference evidence="2 3" key="1">
    <citation type="submission" date="2016-10" db="EMBL/GenBank/DDBJ databases">
        <authorList>
            <person name="de Groot N.N."/>
        </authorList>
    </citation>
    <scope>NUCLEOTIDE SEQUENCE [LARGE SCALE GENOMIC DNA]</scope>
    <source>
        <strain evidence="2 3">Nl18</strain>
    </source>
</reference>
<evidence type="ECO:0000256" key="1">
    <source>
        <dbReference type="SAM" id="MobiDB-lite"/>
    </source>
</evidence>
<dbReference type="RefSeq" id="WP_074747583.1">
    <property type="nucleotide sequence ID" value="NZ_FOCT01000010.1"/>
</dbReference>
<dbReference type="Proteomes" id="UP000183898">
    <property type="component" value="Unassembled WGS sequence"/>
</dbReference>
<accession>A0A1H8LH66</accession>
<dbReference type="Pfam" id="PF12322">
    <property type="entry name" value="T4_baseplate"/>
    <property type="match status" value="1"/>
</dbReference>
<protein>
    <submittedName>
        <fullName evidence="2">Uncharacterized protein</fullName>
    </submittedName>
</protein>
<sequence>MTVEAVLRVGPLPISGQKVILRPLTGVEDQLLLEARDNNVSLVLALLNRLARLQDHGTSDIGTHESWDWLATTDLDVLILRLRQAVLGDSIRADVSCGAAGCNQRIDISFGVDEYIAHHIPVLVPEDDRDWSVESAEEPGWFRLLEGQVNHKAGIEGESAGSSTPQPPPTPLNHRSGQKDEVFFRIPTAADQLAVAGLPDPAEALVQRCVRPALLDAGKRLQVETAMESMAPALSNELIGACPECGAEAHIYFDVRDYCLSELRQYAAFIYEDIDILARRYHWTEADILAMPRNRRMIYAELARQEGGQ</sequence>
<dbReference type="AlphaFoldDB" id="A0A1H8LH66"/>
<proteinExistence type="predicted"/>
<organism evidence="2 3">
    <name type="scientific">Nitrosospira multiformis</name>
    <dbReference type="NCBI Taxonomy" id="1231"/>
    <lineage>
        <taxon>Bacteria</taxon>
        <taxon>Pseudomonadati</taxon>
        <taxon>Pseudomonadota</taxon>
        <taxon>Betaproteobacteria</taxon>
        <taxon>Nitrosomonadales</taxon>
        <taxon>Nitrosomonadaceae</taxon>
        <taxon>Nitrosospira</taxon>
    </lineage>
</organism>
<dbReference type="EMBL" id="FOCT01000010">
    <property type="protein sequence ID" value="SEO04098.1"/>
    <property type="molecule type" value="Genomic_DNA"/>
</dbReference>
<evidence type="ECO:0000313" key="3">
    <source>
        <dbReference type="Proteomes" id="UP000183898"/>
    </source>
</evidence>
<evidence type="ECO:0000313" key="2">
    <source>
        <dbReference type="EMBL" id="SEO04098.1"/>
    </source>
</evidence>
<gene>
    <name evidence="2" type="ORF">SAMN05216404_11093</name>
</gene>